<accession>A0A8C5I5Z1</accession>
<dbReference type="Proteomes" id="UP000694680">
    <property type="component" value="Chromosome 17"/>
</dbReference>
<name>A0A8C5I5Z1_GOUWI</name>
<evidence type="ECO:0000313" key="2">
    <source>
        <dbReference type="Proteomes" id="UP000694680"/>
    </source>
</evidence>
<proteinExistence type="predicted"/>
<reference evidence="1" key="2">
    <citation type="submission" date="2025-08" db="UniProtKB">
        <authorList>
            <consortium name="Ensembl"/>
        </authorList>
    </citation>
    <scope>IDENTIFICATION</scope>
</reference>
<sequence length="118" mass="13341">MTLLQASEASKRWISWMTRCSSDKVGTPAWSSTGSYLAASIWSSALRGPPPLPLILTYHGSLIYQKTYKERLDRVRSDHHHSINPCDYPRLQGVWEQHLCVCVCVCLRLVCGHLSLTL</sequence>
<dbReference type="AlphaFoldDB" id="A0A8C5I5Z1"/>
<organism evidence="1 2">
    <name type="scientific">Gouania willdenowi</name>
    <name type="common">Blunt-snouted clingfish</name>
    <name type="synonym">Lepadogaster willdenowi</name>
    <dbReference type="NCBI Taxonomy" id="441366"/>
    <lineage>
        <taxon>Eukaryota</taxon>
        <taxon>Metazoa</taxon>
        <taxon>Chordata</taxon>
        <taxon>Craniata</taxon>
        <taxon>Vertebrata</taxon>
        <taxon>Euteleostomi</taxon>
        <taxon>Actinopterygii</taxon>
        <taxon>Neopterygii</taxon>
        <taxon>Teleostei</taxon>
        <taxon>Neoteleostei</taxon>
        <taxon>Acanthomorphata</taxon>
        <taxon>Ovalentaria</taxon>
        <taxon>Blenniimorphae</taxon>
        <taxon>Blenniiformes</taxon>
        <taxon>Gobiesocoidei</taxon>
        <taxon>Gobiesocidae</taxon>
        <taxon>Gobiesocinae</taxon>
        <taxon>Gouania</taxon>
    </lineage>
</organism>
<protein>
    <submittedName>
        <fullName evidence="1">Uncharacterized protein</fullName>
    </submittedName>
</protein>
<reference evidence="1" key="1">
    <citation type="submission" date="2020-06" db="EMBL/GenBank/DDBJ databases">
        <authorList>
            <consortium name="Wellcome Sanger Institute Data Sharing"/>
        </authorList>
    </citation>
    <scope>NUCLEOTIDE SEQUENCE [LARGE SCALE GENOMIC DNA]</scope>
</reference>
<reference evidence="1" key="3">
    <citation type="submission" date="2025-09" db="UniProtKB">
        <authorList>
            <consortium name="Ensembl"/>
        </authorList>
    </citation>
    <scope>IDENTIFICATION</scope>
</reference>
<keyword evidence="2" id="KW-1185">Reference proteome</keyword>
<evidence type="ECO:0000313" key="1">
    <source>
        <dbReference type="Ensembl" id="ENSGWIP00000055922.1"/>
    </source>
</evidence>
<dbReference type="Ensembl" id="ENSGWIT00000060194.1">
    <property type="protein sequence ID" value="ENSGWIP00000055922.1"/>
    <property type="gene ID" value="ENSGWIG00000026560.1"/>
</dbReference>